<dbReference type="Proteomes" id="UP000594480">
    <property type="component" value="Chromosome"/>
</dbReference>
<dbReference type="InterPro" id="IPR013325">
    <property type="entry name" value="RNA_pol_sigma_r2"/>
</dbReference>
<keyword evidence="7" id="KW-1185">Reference proteome</keyword>
<protein>
    <recommendedName>
        <fullName evidence="5">RNA polymerase sigma-70 region 2 domain-containing protein</fullName>
    </recommendedName>
</protein>
<dbReference type="AlphaFoldDB" id="A0A7S8MWW4"/>
<evidence type="ECO:0000259" key="5">
    <source>
        <dbReference type="Pfam" id="PF04542"/>
    </source>
</evidence>
<feature type="region of interest" description="Disordered" evidence="4">
    <location>
        <begin position="1"/>
        <end position="21"/>
    </location>
</feature>
<dbReference type="Gene3D" id="1.10.1740.10">
    <property type="match status" value="1"/>
</dbReference>
<organism evidence="6 7">
    <name type="scientific">Microbacterium schleiferi</name>
    <dbReference type="NCBI Taxonomy" id="69362"/>
    <lineage>
        <taxon>Bacteria</taxon>
        <taxon>Bacillati</taxon>
        <taxon>Actinomycetota</taxon>
        <taxon>Actinomycetes</taxon>
        <taxon>Micrococcales</taxon>
        <taxon>Microbacteriaceae</taxon>
        <taxon>Microbacterium</taxon>
    </lineage>
</organism>
<dbReference type="GO" id="GO:0006352">
    <property type="term" value="P:DNA-templated transcription initiation"/>
    <property type="evidence" value="ECO:0007669"/>
    <property type="project" value="InterPro"/>
</dbReference>
<dbReference type="SUPFAM" id="SSF88946">
    <property type="entry name" value="Sigma2 domain of RNA polymerase sigma factors"/>
    <property type="match status" value="1"/>
</dbReference>
<evidence type="ECO:0000313" key="6">
    <source>
        <dbReference type="EMBL" id="QPE04689.1"/>
    </source>
</evidence>
<evidence type="ECO:0000256" key="2">
    <source>
        <dbReference type="ARBA" id="ARBA00023082"/>
    </source>
</evidence>
<evidence type="ECO:0000313" key="7">
    <source>
        <dbReference type="Proteomes" id="UP000594480"/>
    </source>
</evidence>
<proteinExistence type="predicted"/>
<feature type="domain" description="RNA polymerase sigma-70 region 2" evidence="5">
    <location>
        <begin position="41"/>
        <end position="107"/>
    </location>
</feature>
<keyword evidence="1" id="KW-0805">Transcription regulation</keyword>
<dbReference type="RefSeq" id="WP_195692716.1">
    <property type="nucleotide sequence ID" value="NZ_CP064760.1"/>
</dbReference>
<dbReference type="Pfam" id="PF04542">
    <property type="entry name" value="Sigma70_r2"/>
    <property type="match status" value="1"/>
</dbReference>
<dbReference type="GO" id="GO:0016987">
    <property type="term" value="F:sigma factor activity"/>
    <property type="evidence" value="ECO:0007669"/>
    <property type="project" value="UniProtKB-KW"/>
</dbReference>
<name>A0A7S8MWW4_9MICO</name>
<reference evidence="6 7" key="1">
    <citation type="submission" date="2020-11" db="EMBL/GenBank/DDBJ databases">
        <title>Amino acid is mineralized and recycled by bacteria in oceanic microbiome.</title>
        <authorList>
            <person name="Zheng L.Y."/>
        </authorList>
    </citation>
    <scope>NUCLEOTIDE SEQUENCE [LARGE SCALE GENOMIC DNA]</scope>
    <source>
        <strain evidence="6 7">A32-1</strain>
    </source>
</reference>
<evidence type="ECO:0000256" key="1">
    <source>
        <dbReference type="ARBA" id="ARBA00023015"/>
    </source>
</evidence>
<dbReference type="PANTHER" id="PTHR43133:SF62">
    <property type="entry name" value="RNA POLYMERASE SIGMA FACTOR SIGZ"/>
    <property type="match status" value="1"/>
</dbReference>
<keyword evidence="2" id="KW-0731">Sigma factor</keyword>
<gene>
    <name evidence="6" type="ORF">IT882_00500</name>
</gene>
<feature type="region of interest" description="Disordered" evidence="4">
    <location>
        <begin position="105"/>
        <end position="130"/>
    </location>
</feature>
<evidence type="ECO:0000256" key="4">
    <source>
        <dbReference type="SAM" id="MobiDB-lite"/>
    </source>
</evidence>
<sequence>MGDSTQTFRSPGRHPTGDYPRHDTALLDRLRAGDDSALSALHERHVRAVYGVVTDRLGAQPVAVDVTHDVFLVLWRKARRIKLAGTSCLPWLVITADSLARDLSRGDRQRRKKSASAGGGGSDPGAHGCRSAGWREVERIVSTFMWADREVFRLCADEGLSYREAVRRVVDIEAERRVR</sequence>
<dbReference type="EMBL" id="CP064760">
    <property type="protein sequence ID" value="QPE04689.1"/>
    <property type="molecule type" value="Genomic_DNA"/>
</dbReference>
<dbReference type="InterPro" id="IPR039425">
    <property type="entry name" value="RNA_pol_sigma-70-like"/>
</dbReference>
<dbReference type="InterPro" id="IPR007627">
    <property type="entry name" value="RNA_pol_sigma70_r2"/>
</dbReference>
<dbReference type="PANTHER" id="PTHR43133">
    <property type="entry name" value="RNA POLYMERASE ECF-TYPE SIGMA FACTO"/>
    <property type="match status" value="1"/>
</dbReference>
<dbReference type="KEGG" id="msf:IT882_00500"/>
<keyword evidence="3" id="KW-0804">Transcription</keyword>
<accession>A0A7S8MWW4</accession>
<evidence type="ECO:0000256" key="3">
    <source>
        <dbReference type="ARBA" id="ARBA00023163"/>
    </source>
</evidence>